<evidence type="ECO:0000313" key="2">
    <source>
        <dbReference type="Proteomes" id="UP000486903"/>
    </source>
</evidence>
<proteinExistence type="predicted"/>
<accession>A0A6B4JK59</accession>
<dbReference type="AlphaFoldDB" id="A0A6B4JK59"/>
<dbReference type="RefSeq" id="WP_003371629.1">
    <property type="nucleotide sequence ID" value="NZ_JACBBA010000001.1"/>
</dbReference>
<dbReference type="EMBL" id="SXFB01000001">
    <property type="protein sequence ID" value="NFV24970.1"/>
    <property type="molecule type" value="Genomic_DNA"/>
</dbReference>
<name>A0A6B4JK59_CLOBO</name>
<organism evidence="1 2">
    <name type="scientific">Clostridium botulinum</name>
    <dbReference type="NCBI Taxonomy" id="1491"/>
    <lineage>
        <taxon>Bacteria</taxon>
        <taxon>Bacillati</taxon>
        <taxon>Bacillota</taxon>
        <taxon>Clostridia</taxon>
        <taxon>Eubacteriales</taxon>
        <taxon>Clostridiaceae</taxon>
        <taxon>Clostridium</taxon>
    </lineage>
</organism>
<evidence type="ECO:0000313" key="1">
    <source>
        <dbReference type="EMBL" id="NFV24970.1"/>
    </source>
</evidence>
<gene>
    <name evidence="1" type="ORF">FDG31_02100</name>
</gene>
<sequence length="200" mass="23930">MGSKDLKFSEDDPIIFKEDRVNFLLEEMRKKKSEKKCENLHNTLIALLFIFSTAILYIWKRDMKPLDYAYYEVNYNYSFQRIFIPGFTMAQLIPIGLIKKVDSKLICIISSSITVLLLTFIGKYLFFTLGNSKLTFILYCLCLIMYFIFGLLILFNKKLYYYMKNLKWPKWFVLYSNDNNKHKKLTMATIIYFTIFLIFL</sequence>
<protein>
    <submittedName>
        <fullName evidence="1">Uncharacterized protein</fullName>
    </submittedName>
</protein>
<reference evidence="1 2" key="1">
    <citation type="submission" date="2019-04" db="EMBL/GenBank/DDBJ databases">
        <title>Genome sequencing of Clostridium botulinum Groups I-IV and Clostridium butyricum.</title>
        <authorList>
            <person name="Brunt J."/>
            <person name="Van Vliet A.H.M."/>
            <person name="Stringer S.C."/>
            <person name="Carter A.T."/>
            <person name="Peck M.W."/>
        </authorList>
    </citation>
    <scope>NUCLEOTIDE SEQUENCE [LARGE SCALE GENOMIC DNA]</scope>
    <source>
        <strain evidence="1 2">BL81</strain>
    </source>
</reference>
<comment type="caution">
    <text evidence="1">The sequence shown here is derived from an EMBL/GenBank/DDBJ whole genome shotgun (WGS) entry which is preliminary data.</text>
</comment>
<dbReference type="Proteomes" id="UP000486903">
    <property type="component" value="Unassembled WGS sequence"/>
</dbReference>